<dbReference type="Pfam" id="PF00580">
    <property type="entry name" value="UvrD-helicase"/>
    <property type="match status" value="1"/>
</dbReference>
<evidence type="ECO:0000259" key="18">
    <source>
        <dbReference type="PROSITE" id="PS51217"/>
    </source>
</evidence>
<organism evidence="19 20">
    <name type="scientific">Mesorhizobium mediterraneum</name>
    <dbReference type="NCBI Taxonomy" id="43617"/>
    <lineage>
        <taxon>Bacteria</taxon>
        <taxon>Pseudomonadati</taxon>
        <taxon>Pseudomonadota</taxon>
        <taxon>Alphaproteobacteria</taxon>
        <taxon>Hyphomicrobiales</taxon>
        <taxon>Phyllobacteriaceae</taxon>
        <taxon>Mesorhizobium</taxon>
    </lineage>
</organism>
<proteinExistence type="predicted"/>
<gene>
    <name evidence="19" type="primary">addA</name>
    <name evidence="19" type="ORF">CIT25_10370</name>
</gene>
<keyword evidence="9" id="KW-0234">DNA repair</keyword>
<name>A0AB36RAT2_9HYPH</name>
<keyword evidence="5 15" id="KW-0347">Helicase</keyword>
<keyword evidence="20" id="KW-1185">Reference proteome</keyword>
<evidence type="ECO:0000256" key="11">
    <source>
        <dbReference type="ARBA" id="ARBA00034617"/>
    </source>
</evidence>
<sequence>MKKAYPIPTDTAASQASASDPKNSAWVSANAGSGKTHVLAQRVIRLLLRGTDPSKILCLTYTRAAATNMSNRVFSTLSEWTALADVDLAARVEALDGRQPDRETMRRARRLFAEALETPGGLKIQTIHAFCESVLHQFPLEANIPAHFEMLDPQMEASLFAAARRDMISGTAAGDAGLAEAFATILERGGEHGLDALLAEIVRKRDGLRAFISAAGGDGFRALFDEFRFRAGQTAEGLAASVWPLPGFLPDYFITFARAAEAADARIVLNILLPYARLAFAEDDPVRRLHLLAKAFLRADGEPYEPAKTFKKALLDRLPDLAERYLSAADAILEISDRLALFRMLEGTRAALTIADWLIARYEHLKRARGFLDFNDLITRTVNLLARPDAGPWVQYKLDQGIDHILLDEAQDTSPDQWEVVKRLAEEFFAGLGARDNVHRTVFAVGDEKQSIYSFQGAAPDSFADSRILFAGRVRDANAAFADLKLTWSFRSTDDVLAAVDRVFADPIVRRGISHDPDPLDHKAIRTDAPGYVEVWPSIGADVVDEPDDWTQAVDHAHAPAVRVAENVAATIAGWIGTGEIIEGRGKKLRPGDVLVLVRKRDRFVHALTRALKRRDIPVAGADRLSLPGHIAVKDLIALGHFLIQPEDDLSLAAVLRSPIFDVSEEMLFALAGERPSGLSLIASLRQQAGESAALAAIVAQLDTWSDEAAFKPVFEFYAGALARDGLRKKMIARLGPEAGDILDEFLSFCLAGERTGLPGLESFLSTLENAGPEIKREMDQTRDEVRVMTVHAAKGLEAPVVFLVDGGSAPFSDQHLPRLMPFDGSGEHWGGKGYLWRSASDVANGFSRAASVRARELSDDEYRRLLYVGMTRAEDRLIVCGYHGKRAPNAGTWHSIVSRALVGAPESDERLHPATGETVHRFHVTKLPPVAQAAAEEARQTQQFEPLPKTLFQPLPPFEDLPRPLSPSGASALIDEAKEAVIDTGSPVLDTEAEPGFAVMRGLALHKLLQMLPGIAEAERRDAAERYLKRVGAQWPEGERDKALTSVAAILADSRFDQLFASSSRAEVAVMGSLEVKGKLRSISGKIDRLAVTSGKVSIVDYKTNRPAPAALADVPPAYVLQLALYRALLQPLYPRHEVSAALLFTEVPRLIELPPAVMDDALARLTGA</sequence>
<evidence type="ECO:0000313" key="20">
    <source>
        <dbReference type="Proteomes" id="UP000216215"/>
    </source>
</evidence>
<dbReference type="SUPFAM" id="SSF52540">
    <property type="entry name" value="P-loop containing nucleoside triphosphate hydrolases"/>
    <property type="match status" value="1"/>
</dbReference>
<comment type="catalytic activity">
    <reaction evidence="14">
        <text>ATP + H2O = ADP + phosphate + H(+)</text>
        <dbReference type="Rhea" id="RHEA:13065"/>
        <dbReference type="ChEBI" id="CHEBI:15377"/>
        <dbReference type="ChEBI" id="CHEBI:15378"/>
        <dbReference type="ChEBI" id="CHEBI:30616"/>
        <dbReference type="ChEBI" id="CHEBI:43474"/>
        <dbReference type="ChEBI" id="CHEBI:456216"/>
        <dbReference type="EC" id="5.6.2.4"/>
    </reaction>
</comment>
<dbReference type="Gene3D" id="3.40.50.300">
    <property type="entry name" value="P-loop containing nucleotide triphosphate hydrolases"/>
    <property type="match status" value="4"/>
</dbReference>
<dbReference type="SUPFAM" id="SSF52980">
    <property type="entry name" value="Restriction endonuclease-like"/>
    <property type="match status" value="1"/>
</dbReference>
<dbReference type="PROSITE" id="PS51198">
    <property type="entry name" value="UVRD_HELICASE_ATP_BIND"/>
    <property type="match status" value="1"/>
</dbReference>
<feature type="domain" description="UvrD-like helicase ATP-binding" evidence="17">
    <location>
        <begin position="8"/>
        <end position="493"/>
    </location>
</feature>
<keyword evidence="2 15" id="KW-0547">Nucleotide-binding</keyword>
<dbReference type="InterPro" id="IPR011335">
    <property type="entry name" value="Restrct_endonuc-II-like"/>
</dbReference>
<accession>A0AB36RAT2</accession>
<feature type="domain" description="UvrD-like helicase C-terminal" evidence="18">
    <location>
        <begin position="523"/>
        <end position="796"/>
    </location>
</feature>
<evidence type="ECO:0000256" key="1">
    <source>
        <dbReference type="ARBA" id="ARBA00022722"/>
    </source>
</evidence>
<evidence type="ECO:0000256" key="4">
    <source>
        <dbReference type="ARBA" id="ARBA00022801"/>
    </source>
</evidence>
<evidence type="ECO:0000256" key="13">
    <source>
        <dbReference type="ARBA" id="ARBA00034923"/>
    </source>
</evidence>
<evidence type="ECO:0000256" key="8">
    <source>
        <dbReference type="ARBA" id="ARBA00023125"/>
    </source>
</evidence>
<feature type="region of interest" description="Disordered" evidence="16">
    <location>
        <begin position="1"/>
        <end position="28"/>
    </location>
</feature>
<dbReference type="Pfam" id="PF13361">
    <property type="entry name" value="UvrD_C"/>
    <property type="match status" value="1"/>
</dbReference>
<keyword evidence="10" id="KW-0413">Isomerase</keyword>
<comment type="caution">
    <text evidence="19">The sequence shown here is derived from an EMBL/GenBank/DDBJ whole genome shotgun (WGS) entry which is preliminary data.</text>
</comment>
<comment type="catalytic activity">
    <reaction evidence="11">
        <text>Couples ATP hydrolysis with the unwinding of duplex DNA by translocating in the 3'-5' direction.</text>
        <dbReference type="EC" id="5.6.2.4"/>
    </reaction>
</comment>
<evidence type="ECO:0000313" key="19">
    <source>
        <dbReference type="EMBL" id="PAQ01845.1"/>
    </source>
</evidence>
<dbReference type="InterPro" id="IPR000212">
    <property type="entry name" value="DNA_helicase_UvrD/REP"/>
</dbReference>
<dbReference type="RefSeq" id="WP_095484466.1">
    <property type="nucleotide sequence ID" value="NZ_CP088151.1"/>
</dbReference>
<keyword evidence="3" id="KW-0227">DNA damage</keyword>
<dbReference type="AlphaFoldDB" id="A0AB36RAT2"/>
<keyword evidence="1" id="KW-0540">Nuclease</keyword>
<dbReference type="InterPro" id="IPR038726">
    <property type="entry name" value="PDDEXK_AddAB-type"/>
</dbReference>
<dbReference type="EC" id="5.6.2.4" evidence="12"/>
<dbReference type="GO" id="GO:0033202">
    <property type="term" value="C:DNA helicase complex"/>
    <property type="evidence" value="ECO:0007669"/>
    <property type="project" value="TreeGrafter"/>
</dbReference>
<reference evidence="20" key="1">
    <citation type="submission" date="2017-08" db="EMBL/GenBank/DDBJ databases">
        <title>Mesorhizobium wenxinae sp. nov., a novel rhizobial species isolated from root nodules of chickpea (Cicer arietinum L.).</title>
        <authorList>
            <person name="Zhang J."/>
        </authorList>
    </citation>
    <scope>NUCLEOTIDE SEQUENCE [LARGE SCALE GENOMIC DNA]</scope>
    <source>
        <strain evidence="20">USDA 3392</strain>
    </source>
</reference>
<evidence type="ECO:0000256" key="7">
    <source>
        <dbReference type="ARBA" id="ARBA00022840"/>
    </source>
</evidence>
<keyword evidence="4 15" id="KW-0378">Hydrolase</keyword>
<dbReference type="GO" id="GO:0004527">
    <property type="term" value="F:exonuclease activity"/>
    <property type="evidence" value="ECO:0007669"/>
    <property type="project" value="UniProtKB-KW"/>
</dbReference>
<dbReference type="NCBIfam" id="TIGR02784">
    <property type="entry name" value="addA_alphas"/>
    <property type="match status" value="1"/>
</dbReference>
<dbReference type="GO" id="GO:0003677">
    <property type="term" value="F:DNA binding"/>
    <property type="evidence" value="ECO:0007669"/>
    <property type="project" value="UniProtKB-KW"/>
</dbReference>
<dbReference type="InterPro" id="IPR014016">
    <property type="entry name" value="UvrD-like_ATP-bd"/>
</dbReference>
<dbReference type="PANTHER" id="PTHR11070">
    <property type="entry name" value="UVRD / RECB / PCRA DNA HELICASE FAMILY MEMBER"/>
    <property type="match status" value="1"/>
</dbReference>
<evidence type="ECO:0000256" key="15">
    <source>
        <dbReference type="PROSITE-ProRule" id="PRU00560"/>
    </source>
</evidence>
<dbReference type="InterPro" id="IPR011604">
    <property type="entry name" value="PDDEXK-like_dom_sf"/>
</dbReference>
<evidence type="ECO:0000256" key="9">
    <source>
        <dbReference type="ARBA" id="ARBA00023204"/>
    </source>
</evidence>
<evidence type="ECO:0000256" key="5">
    <source>
        <dbReference type="ARBA" id="ARBA00022806"/>
    </source>
</evidence>
<dbReference type="InterPro" id="IPR027417">
    <property type="entry name" value="P-loop_NTPase"/>
</dbReference>
<protein>
    <recommendedName>
        <fullName evidence="12">DNA 3'-5' helicase</fullName>
        <ecNumber evidence="12">5.6.2.4</ecNumber>
    </recommendedName>
    <alternativeName>
        <fullName evidence="13">DNA 3'-5' helicase II</fullName>
    </alternativeName>
</protein>
<evidence type="ECO:0000256" key="2">
    <source>
        <dbReference type="ARBA" id="ARBA00022741"/>
    </source>
</evidence>
<dbReference type="EMBL" id="NPKI01000015">
    <property type="protein sequence ID" value="PAQ01845.1"/>
    <property type="molecule type" value="Genomic_DNA"/>
</dbReference>
<dbReference type="InterPro" id="IPR014017">
    <property type="entry name" value="DNA_helicase_UvrD-like_C"/>
</dbReference>
<keyword evidence="6" id="KW-0269">Exonuclease</keyword>
<evidence type="ECO:0000256" key="6">
    <source>
        <dbReference type="ARBA" id="ARBA00022839"/>
    </source>
</evidence>
<keyword evidence="7 15" id="KW-0067">ATP-binding</keyword>
<feature type="binding site" evidence="15">
    <location>
        <begin position="29"/>
        <end position="36"/>
    </location>
    <ligand>
        <name>ATP</name>
        <dbReference type="ChEBI" id="CHEBI:30616"/>
    </ligand>
</feature>
<dbReference type="Gene3D" id="3.90.320.10">
    <property type="match status" value="1"/>
</dbReference>
<evidence type="ECO:0000256" key="10">
    <source>
        <dbReference type="ARBA" id="ARBA00023235"/>
    </source>
</evidence>
<dbReference type="InterPro" id="IPR014151">
    <property type="entry name" value="DNA_helicase_AddA"/>
</dbReference>
<dbReference type="PANTHER" id="PTHR11070:SF2">
    <property type="entry name" value="ATP-DEPENDENT DNA HELICASE SRS2"/>
    <property type="match status" value="1"/>
</dbReference>
<evidence type="ECO:0000256" key="16">
    <source>
        <dbReference type="SAM" id="MobiDB-lite"/>
    </source>
</evidence>
<evidence type="ECO:0000256" key="14">
    <source>
        <dbReference type="ARBA" id="ARBA00048988"/>
    </source>
</evidence>
<dbReference type="GO" id="GO:0043138">
    <property type="term" value="F:3'-5' DNA helicase activity"/>
    <property type="evidence" value="ECO:0007669"/>
    <property type="project" value="UniProtKB-EC"/>
</dbReference>
<dbReference type="PROSITE" id="PS51217">
    <property type="entry name" value="UVRD_HELICASE_CTER"/>
    <property type="match status" value="1"/>
</dbReference>
<keyword evidence="8" id="KW-0238">DNA-binding</keyword>
<dbReference type="GO" id="GO:0005829">
    <property type="term" value="C:cytosol"/>
    <property type="evidence" value="ECO:0007669"/>
    <property type="project" value="TreeGrafter"/>
</dbReference>
<dbReference type="Gene3D" id="1.10.486.10">
    <property type="entry name" value="PCRA, domain 4"/>
    <property type="match status" value="1"/>
</dbReference>
<evidence type="ECO:0000259" key="17">
    <source>
        <dbReference type="PROSITE" id="PS51198"/>
    </source>
</evidence>
<dbReference type="Pfam" id="PF12705">
    <property type="entry name" value="PDDEXK_1"/>
    <property type="match status" value="1"/>
</dbReference>
<dbReference type="GO" id="GO:0000725">
    <property type="term" value="P:recombinational repair"/>
    <property type="evidence" value="ECO:0007669"/>
    <property type="project" value="TreeGrafter"/>
</dbReference>
<dbReference type="Proteomes" id="UP000216215">
    <property type="component" value="Unassembled WGS sequence"/>
</dbReference>
<evidence type="ECO:0000256" key="3">
    <source>
        <dbReference type="ARBA" id="ARBA00022763"/>
    </source>
</evidence>
<dbReference type="GO" id="GO:0005524">
    <property type="term" value="F:ATP binding"/>
    <property type="evidence" value="ECO:0007669"/>
    <property type="project" value="UniProtKB-UniRule"/>
</dbReference>
<evidence type="ECO:0000256" key="12">
    <source>
        <dbReference type="ARBA" id="ARBA00034808"/>
    </source>
</evidence>